<dbReference type="InterPro" id="IPR038696">
    <property type="entry name" value="IalB_sf"/>
</dbReference>
<protein>
    <recommendedName>
        <fullName evidence="3">Invasion associated locus B family protein</fullName>
    </recommendedName>
</protein>
<comment type="caution">
    <text evidence="1">The sequence shown here is derived from an EMBL/GenBank/DDBJ whole genome shotgun (WGS) entry which is preliminary data.</text>
</comment>
<keyword evidence="2" id="KW-1185">Reference proteome</keyword>
<dbReference type="Proteomes" id="UP001239909">
    <property type="component" value="Unassembled WGS sequence"/>
</dbReference>
<sequence length="220" mass="23041">MPRQTGGGLRLISARSLGRVPATRAAEALPSPFCPEAKTLMPKSRFALAPLSALLIAGFLGACATGPAAAQDGQPPKEVKKSTHGDWDVVCIEGRDVCAMRQIGSDSQGNEVLAVTIRELKDVKAENGEVVPAAMDVLAPLGVALKAGLRVKIDGGQERAAPFDICLQNGCLMRSPMSADFLAQMKRGTNAAMTVVAPRRGEVSVTISLRGFTAAFNDLD</sequence>
<accession>A0ABQ6LP50</accession>
<dbReference type="EMBL" id="BSYI01000028">
    <property type="protein sequence ID" value="GMG84050.1"/>
    <property type="molecule type" value="Genomic_DNA"/>
</dbReference>
<dbReference type="InterPro" id="IPR010642">
    <property type="entry name" value="Invasion_prot_B"/>
</dbReference>
<evidence type="ECO:0000313" key="2">
    <source>
        <dbReference type="Proteomes" id="UP001239909"/>
    </source>
</evidence>
<organism evidence="1 2">
    <name type="scientific">Paralimibaculum aggregatum</name>
    <dbReference type="NCBI Taxonomy" id="3036245"/>
    <lineage>
        <taxon>Bacteria</taxon>
        <taxon>Pseudomonadati</taxon>
        <taxon>Pseudomonadota</taxon>
        <taxon>Alphaproteobacteria</taxon>
        <taxon>Rhodobacterales</taxon>
        <taxon>Paracoccaceae</taxon>
        <taxon>Paralimibaculum</taxon>
    </lineage>
</organism>
<gene>
    <name evidence="1" type="ORF">LNKW23_32640</name>
</gene>
<proteinExistence type="predicted"/>
<evidence type="ECO:0000313" key="1">
    <source>
        <dbReference type="EMBL" id="GMG84050.1"/>
    </source>
</evidence>
<dbReference type="Gene3D" id="2.60.40.1880">
    <property type="entry name" value="Invasion associated locus B (IalB) protein"/>
    <property type="match status" value="1"/>
</dbReference>
<name>A0ABQ6LP50_9RHOB</name>
<evidence type="ECO:0008006" key="3">
    <source>
        <dbReference type="Google" id="ProtNLM"/>
    </source>
</evidence>
<dbReference type="Pfam" id="PF06776">
    <property type="entry name" value="IalB"/>
    <property type="match status" value="1"/>
</dbReference>
<reference evidence="1 2" key="1">
    <citation type="submission" date="2023-04" db="EMBL/GenBank/DDBJ databases">
        <title>Marinoamorphus aggregata gen. nov., sp. Nov., isolate from tissue of brittle star Ophioplocus japonicus.</title>
        <authorList>
            <person name="Kawano K."/>
            <person name="Sawayama S."/>
            <person name="Nakagawa S."/>
        </authorList>
    </citation>
    <scope>NUCLEOTIDE SEQUENCE [LARGE SCALE GENOMIC DNA]</scope>
    <source>
        <strain evidence="1 2">NKW23</strain>
    </source>
</reference>